<dbReference type="Gene3D" id="1.20.1070.10">
    <property type="entry name" value="Rhodopsin 7-helix transmembrane proteins"/>
    <property type="match status" value="1"/>
</dbReference>
<feature type="transmembrane region" description="Helical" evidence="10">
    <location>
        <begin position="314"/>
        <end position="336"/>
    </location>
</feature>
<feature type="transmembrane region" description="Helical" evidence="10">
    <location>
        <begin position="348"/>
        <end position="370"/>
    </location>
</feature>
<evidence type="ECO:0000256" key="10">
    <source>
        <dbReference type="SAM" id="Phobius"/>
    </source>
</evidence>
<dbReference type="SUPFAM" id="SSF81321">
    <property type="entry name" value="Family A G protein-coupled receptor-like"/>
    <property type="match status" value="1"/>
</dbReference>
<dbReference type="AlphaFoldDB" id="A0A0V0RRD3"/>
<keyword evidence="5 9" id="KW-0297">G-protein coupled receptor</keyword>
<keyword evidence="4 10" id="KW-1133">Transmembrane helix</keyword>
<dbReference type="PROSITE" id="PS00237">
    <property type="entry name" value="G_PROTEIN_RECEP_F1_1"/>
    <property type="match status" value="1"/>
</dbReference>
<organism evidence="12 13">
    <name type="scientific">Trichinella nelsoni</name>
    <dbReference type="NCBI Taxonomy" id="6336"/>
    <lineage>
        <taxon>Eukaryota</taxon>
        <taxon>Metazoa</taxon>
        <taxon>Ecdysozoa</taxon>
        <taxon>Nematoda</taxon>
        <taxon>Enoplea</taxon>
        <taxon>Dorylaimia</taxon>
        <taxon>Trichinellida</taxon>
        <taxon>Trichinellidae</taxon>
        <taxon>Trichinella</taxon>
    </lineage>
</organism>
<dbReference type="Pfam" id="PF00001">
    <property type="entry name" value="7tm_1"/>
    <property type="match status" value="1"/>
</dbReference>
<feature type="transmembrane region" description="Helical" evidence="10">
    <location>
        <begin position="115"/>
        <end position="137"/>
    </location>
</feature>
<feature type="transmembrane region" description="Helical" evidence="10">
    <location>
        <begin position="38"/>
        <end position="59"/>
    </location>
</feature>
<feature type="transmembrane region" description="Helical" evidence="10">
    <location>
        <begin position="214"/>
        <end position="235"/>
    </location>
</feature>
<evidence type="ECO:0000256" key="4">
    <source>
        <dbReference type="ARBA" id="ARBA00022989"/>
    </source>
</evidence>
<evidence type="ECO:0000256" key="2">
    <source>
        <dbReference type="ARBA" id="ARBA00022475"/>
    </source>
</evidence>
<dbReference type="STRING" id="6336.A0A0V0RRD3"/>
<evidence type="ECO:0000256" key="8">
    <source>
        <dbReference type="ARBA" id="ARBA00023224"/>
    </source>
</evidence>
<keyword evidence="13" id="KW-1185">Reference proteome</keyword>
<evidence type="ECO:0000256" key="6">
    <source>
        <dbReference type="ARBA" id="ARBA00023136"/>
    </source>
</evidence>
<evidence type="ECO:0000313" key="12">
    <source>
        <dbReference type="EMBL" id="KRX17044.1"/>
    </source>
</evidence>
<dbReference type="InterPro" id="IPR000276">
    <property type="entry name" value="GPCR_Rhodpsn"/>
</dbReference>
<evidence type="ECO:0000256" key="7">
    <source>
        <dbReference type="ARBA" id="ARBA00023170"/>
    </source>
</evidence>
<dbReference type="PANTHER" id="PTHR24230">
    <property type="entry name" value="G-PROTEIN COUPLED RECEPTOR"/>
    <property type="match status" value="1"/>
</dbReference>
<comment type="subcellular location">
    <subcellularLocation>
        <location evidence="1">Cell membrane</location>
        <topology evidence="1">Multi-pass membrane protein</topology>
    </subcellularLocation>
</comment>
<evidence type="ECO:0000313" key="13">
    <source>
        <dbReference type="Proteomes" id="UP000054630"/>
    </source>
</evidence>
<protein>
    <submittedName>
        <fullName evidence="12">Gonadotropin-releasing hormone receptor</fullName>
    </submittedName>
</protein>
<dbReference type="PANTHER" id="PTHR24230:SF120">
    <property type="entry name" value="G-PROTEIN COUPLED RECEPTOR DAF-38"/>
    <property type="match status" value="1"/>
</dbReference>
<keyword evidence="2" id="KW-1003">Cell membrane</keyword>
<evidence type="ECO:0000256" key="3">
    <source>
        <dbReference type="ARBA" id="ARBA00022692"/>
    </source>
</evidence>
<accession>A0A0V0RRD3</accession>
<evidence type="ECO:0000256" key="5">
    <source>
        <dbReference type="ARBA" id="ARBA00023040"/>
    </source>
</evidence>
<feature type="transmembrane region" description="Helical" evidence="10">
    <location>
        <begin position="80"/>
        <end position="100"/>
    </location>
</feature>
<keyword evidence="6 10" id="KW-0472">Membrane</keyword>
<gene>
    <name evidence="12" type="primary">GNRHR</name>
    <name evidence="12" type="ORF">T07_8155</name>
</gene>
<dbReference type="GO" id="GO:0008528">
    <property type="term" value="F:G protein-coupled peptide receptor activity"/>
    <property type="evidence" value="ECO:0007669"/>
    <property type="project" value="TreeGrafter"/>
</dbReference>
<comment type="similarity">
    <text evidence="9">Belongs to the G-protein coupled receptor 1 family.</text>
</comment>
<proteinExistence type="inferred from homology"/>
<evidence type="ECO:0000259" key="11">
    <source>
        <dbReference type="PROSITE" id="PS50262"/>
    </source>
</evidence>
<name>A0A0V0RRD3_9BILA</name>
<keyword evidence="7 9" id="KW-0675">Receptor</keyword>
<dbReference type="PROSITE" id="PS50262">
    <property type="entry name" value="G_PROTEIN_RECEP_F1_2"/>
    <property type="match status" value="1"/>
</dbReference>
<keyword evidence="3 9" id="KW-0812">Transmembrane</keyword>
<dbReference type="EMBL" id="JYDL01000095">
    <property type="protein sequence ID" value="KRX17044.1"/>
    <property type="molecule type" value="Genomic_DNA"/>
</dbReference>
<dbReference type="PRINTS" id="PR00237">
    <property type="entry name" value="GPCRRHODOPSN"/>
</dbReference>
<reference evidence="12 13" key="1">
    <citation type="submission" date="2015-01" db="EMBL/GenBank/DDBJ databases">
        <title>Evolution of Trichinella species and genotypes.</title>
        <authorList>
            <person name="Korhonen P.K."/>
            <person name="Edoardo P."/>
            <person name="Giuseppe L.R."/>
            <person name="Gasser R.B."/>
        </authorList>
    </citation>
    <scope>NUCLEOTIDE SEQUENCE [LARGE SCALE GENOMIC DNA]</scope>
    <source>
        <strain evidence="12">ISS37</strain>
    </source>
</reference>
<dbReference type="InterPro" id="IPR017452">
    <property type="entry name" value="GPCR_Rhodpsn_7TM"/>
</dbReference>
<feature type="transmembrane region" description="Helical" evidence="10">
    <location>
        <begin position="149"/>
        <end position="172"/>
    </location>
</feature>
<evidence type="ECO:0000256" key="9">
    <source>
        <dbReference type="RuleBase" id="RU000688"/>
    </source>
</evidence>
<evidence type="ECO:0000256" key="1">
    <source>
        <dbReference type="ARBA" id="ARBA00004651"/>
    </source>
</evidence>
<sequence length="376" mass="43383">MEKSETGQDFHIGAMLKFMNRTEIDQADRPTRLPVDNIRLTLMILLFIIGTPVNVMAFVRIRRSMQCVKTQLKLLKLHLNISDLMVMLIYTGSQIVWLITVEWRSSNAFCKTLKFLHALCFSISSNVIVCIALHRFTSIFFPSAQLTKITLTLAWILAIVTSIPQFATWTVYQPKDTASWHQCVSVWFAKEHQLHMQNYTDFQNIIVTSTAYSIYHVLTVFWIPACLIIICYGGLSILVSRRMFCECEQLNTQLSLSQHRTVSTSLSNANSSKRLLSRLIPLSPTGNSKSCEKHQLSHHCIIVRRKRNAVRTCLLLIITYVICWLPYNVFFLWGLIDENHYHKWNSTAITFLNYLIVANSVINPFIYLPIRKTVLC</sequence>
<feature type="domain" description="G-protein coupled receptors family 1 profile" evidence="11">
    <location>
        <begin position="50"/>
        <end position="367"/>
    </location>
</feature>
<dbReference type="OrthoDB" id="6435638at2759"/>
<dbReference type="GO" id="GO:0007218">
    <property type="term" value="P:neuropeptide signaling pathway"/>
    <property type="evidence" value="ECO:0007669"/>
    <property type="project" value="TreeGrafter"/>
</dbReference>
<keyword evidence="8 9" id="KW-0807">Transducer</keyword>
<dbReference type="Proteomes" id="UP000054630">
    <property type="component" value="Unassembled WGS sequence"/>
</dbReference>
<dbReference type="GO" id="GO:0005886">
    <property type="term" value="C:plasma membrane"/>
    <property type="evidence" value="ECO:0007669"/>
    <property type="project" value="UniProtKB-SubCell"/>
</dbReference>
<comment type="caution">
    <text evidence="12">The sequence shown here is derived from an EMBL/GenBank/DDBJ whole genome shotgun (WGS) entry which is preliminary data.</text>
</comment>